<dbReference type="InterPro" id="IPR040758">
    <property type="entry name" value="PrmC_N"/>
</dbReference>
<protein>
    <recommendedName>
        <fullName evidence="5">Release factor glutamine methyltransferase</fullName>
        <shortName evidence="5">RF MTase</shortName>
        <ecNumber evidence="5">2.1.1.297</ecNumber>
    </recommendedName>
    <alternativeName>
        <fullName evidence="5">N5-glutamine methyltransferase PrmC</fullName>
    </alternativeName>
    <alternativeName>
        <fullName evidence="5">Protein-(glutamine-N5) MTase PrmC</fullName>
    </alternativeName>
    <alternativeName>
        <fullName evidence="5">Protein-glutamine N-methyltransferase PrmC</fullName>
    </alternativeName>
</protein>
<comment type="function">
    <text evidence="5">Methylates the class 1 translation termination release factors RF1/PrfA and RF2/PrfB on the glutamine residue of the universally conserved GGQ motif.</text>
</comment>
<feature type="binding site" evidence="5">
    <location>
        <begin position="122"/>
        <end position="126"/>
    </location>
    <ligand>
        <name>S-adenosyl-L-methionine</name>
        <dbReference type="ChEBI" id="CHEBI:59789"/>
    </ligand>
</feature>
<sequence length="283" mass="30917">MAETWTVLKVLRWTADYFREKGIESGRRDAEVLLADTLGLDRVGLYLHFDRPLSADELAAYRRLVARRAQREPLQYILGETEFWSLPLRVTPEVLIPRADTEVLVEEALKKVTGAVGILDVGTGSGAIAIALAHELPEARVEAVDISPAALVLAEENSGRNGVTERIHFRRADLYQLQGGPYDLVVANPPYIPATDMDELMPEVRDHEPHLALRGGDADGLAAYRTLATAAASLLVPGGWLLVEVGIGQAEAVQRLFAEAGLDDCYLRDDYAGIPRVVGGRKS</sequence>
<dbReference type="OrthoDB" id="9800643at2"/>
<accession>A0A550JJ37</accession>
<dbReference type="InterPro" id="IPR002052">
    <property type="entry name" value="DNA_methylase_N6_adenine_CS"/>
</dbReference>
<evidence type="ECO:0000256" key="5">
    <source>
        <dbReference type="HAMAP-Rule" id="MF_02126"/>
    </source>
</evidence>
<feature type="domain" description="Release factor glutamine methyltransferase N-terminal" evidence="7">
    <location>
        <begin position="10"/>
        <end position="79"/>
    </location>
</feature>
<dbReference type="InterPro" id="IPR050320">
    <property type="entry name" value="N5-glutamine_MTase"/>
</dbReference>
<dbReference type="GO" id="GO:0003676">
    <property type="term" value="F:nucleic acid binding"/>
    <property type="evidence" value="ECO:0007669"/>
    <property type="project" value="InterPro"/>
</dbReference>
<dbReference type="RefSeq" id="WP_092055915.1">
    <property type="nucleotide sequence ID" value="NZ_FOJJ01000012.1"/>
</dbReference>
<comment type="similarity">
    <text evidence="5">Belongs to the protein N5-glutamine methyltransferase family. PrmC subfamily.</text>
</comment>
<evidence type="ECO:0000259" key="7">
    <source>
        <dbReference type="Pfam" id="PF17827"/>
    </source>
</evidence>
<dbReference type="AlphaFoldDB" id="A0A550JJ37"/>
<dbReference type="SUPFAM" id="SSF53335">
    <property type="entry name" value="S-adenosyl-L-methionine-dependent methyltransferases"/>
    <property type="match status" value="1"/>
</dbReference>
<evidence type="ECO:0000313" key="9">
    <source>
        <dbReference type="Proteomes" id="UP000317155"/>
    </source>
</evidence>
<dbReference type="Proteomes" id="UP000317155">
    <property type="component" value="Unassembled WGS sequence"/>
</dbReference>
<evidence type="ECO:0000256" key="4">
    <source>
        <dbReference type="ARBA" id="ARBA00048391"/>
    </source>
</evidence>
<feature type="binding site" evidence="5">
    <location>
        <position position="188"/>
    </location>
    <ligand>
        <name>S-adenosyl-L-methionine</name>
        <dbReference type="ChEBI" id="CHEBI:59789"/>
    </ligand>
</feature>
<dbReference type="Pfam" id="PF05175">
    <property type="entry name" value="MTS"/>
    <property type="match status" value="1"/>
</dbReference>
<feature type="domain" description="Methyltransferase small" evidence="6">
    <location>
        <begin position="101"/>
        <end position="192"/>
    </location>
</feature>
<gene>
    <name evidence="5 8" type="primary">prmC</name>
    <name evidence="8" type="ORF">FL622_03855</name>
</gene>
<comment type="caution">
    <text evidence="8">The sequence shown here is derived from an EMBL/GenBank/DDBJ whole genome shotgun (WGS) entry which is preliminary data.</text>
</comment>
<dbReference type="EMBL" id="VJVV01000002">
    <property type="protein sequence ID" value="TRO83225.1"/>
    <property type="molecule type" value="Genomic_DNA"/>
</dbReference>
<comment type="catalytic activity">
    <reaction evidence="4 5">
        <text>L-glutaminyl-[peptide chain release factor] + S-adenosyl-L-methionine = N(5)-methyl-L-glutaminyl-[peptide chain release factor] + S-adenosyl-L-homocysteine + H(+)</text>
        <dbReference type="Rhea" id="RHEA:42896"/>
        <dbReference type="Rhea" id="RHEA-COMP:10271"/>
        <dbReference type="Rhea" id="RHEA-COMP:10272"/>
        <dbReference type="ChEBI" id="CHEBI:15378"/>
        <dbReference type="ChEBI" id="CHEBI:30011"/>
        <dbReference type="ChEBI" id="CHEBI:57856"/>
        <dbReference type="ChEBI" id="CHEBI:59789"/>
        <dbReference type="ChEBI" id="CHEBI:61891"/>
        <dbReference type="EC" id="2.1.1.297"/>
    </reaction>
</comment>
<proteinExistence type="inferred from homology"/>
<feature type="binding site" evidence="5">
    <location>
        <position position="145"/>
    </location>
    <ligand>
        <name>S-adenosyl-L-methionine</name>
        <dbReference type="ChEBI" id="CHEBI:59789"/>
    </ligand>
</feature>
<organism evidence="8 9">
    <name type="scientific">Trichloromonas acetexigens</name>
    <dbReference type="NCBI Taxonomy" id="38815"/>
    <lineage>
        <taxon>Bacteria</taxon>
        <taxon>Pseudomonadati</taxon>
        <taxon>Thermodesulfobacteriota</taxon>
        <taxon>Desulfuromonadia</taxon>
        <taxon>Desulfuromonadales</taxon>
        <taxon>Trichloromonadaceae</taxon>
        <taxon>Trichloromonas</taxon>
    </lineage>
</organism>
<dbReference type="NCBIfam" id="TIGR00536">
    <property type="entry name" value="hemK_fam"/>
    <property type="match status" value="1"/>
</dbReference>
<dbReference type="EC" id="2.1.1.297" evidence="5"/>
<feature type="binding site" evidence="5">
    <location>
        <begin position="188"/>
        <end position="191"/>
    </location>
    <ligand>
        <name>substrate</name>
    </ligand>
</feature>
<dbReference type="GO" id="GO:0102559">
    <property type="term" value="F:peptide chain release factor N(5)-glutamine methyltransferase activity"/>
    <property type="evidence" value="ECO:0007669"/>
    <property type="project" value="UniProtKB-EC"/>
</dbReference>
<dbReference type="InterPro" id="IPR004556">
    <property type="entry name" value="HemK-like"/>
</dbReference>
<dbReference type="CDD" id="cd02440">
    <property type="entry name" value="AdoMet_MTases"/>
    <property type="match status" value="1"/>
</dbReference>
<dbReference type="PANTHER" id="PTHR18895">
    <property type="entry name" value="HEMK METHYLTRANSFERASE"/>
    <property type="match status" value="1"/>
</dbReference>
<dbReference type="PROSITE" id="PS00092">
    <property type="entry name" value="N6_MTASE"/>
    <property type="match status" value="1"/>
</dbReference>
<dbReference type="InterPro" id="IPR029063">
    <property type="entry name" value="SAM-dependent_MTases_sf"/>
</dbReference>
<dbReference type="GO" id="GO:0032259">
    <property type="term" value="P:methylation"/>
    <property type="evidence" value="ECO:0007669"/>
    <property type="project" value="UniProtKB-KW"/>
</dbReference>
<dbReference type="HAMAP" id="MF_02126">
    <property type="entry name" value="RF_methyltr_PrmC"/>
    <property type="match status" value="1"/>
</dbReference>
<dbReference type="Gene3D" id="3.40.50.150">
    <property type="entry name" value="Vaccinia Virus protein VP39"/>
    <property type="match status" value="1"/>
</dbReference>
<dbReference type="InterPro" id="IPR007848">
    <property type="entry name" value="Small_mtfrase_dom"/>
</dbReference>
<comment type="caution">
    <text evidence="5">Lacks conserved residue(s) required for the propagation of feature annotation.</text>
</comment>
<keyword evidence="2 5" id="KW-0808">Transferase</keyword>
<dbReference type="NCBIfam" id="TIGR03534">
    <property type="entry name" value="RF_mod_PrmC"/>
    <property type="match status" value="1"/>
</dbReference>
<evidence type="ECO:0000256" key="3">
    <source>
        <dbReference type="ARBA" id="ARBA00022691"/>
    </source>
</evidence>
<keyword evidence="9" id="KW-1185">Reference proteome</keyword>
<dbReference type="Gene3D" id="1.10.8.10">
    <property type="entry name" value="DNA helicase RuvA subunit, C-terminal domain"/>
    <property type="match status" value="1"/>
</dbReference>
<keyword evidence="1 5" id="KW-0489">Methyltransferase</keyword>
<evidence type="ECO:0000256" key="1">
    <source>
        <dbReference type="ARBA" id="ARBA00022603"/>
    </source>
</evidence>
<dbReference type="PANTHER" id="PTHR18895:SF74">
    <property type="entry name" value="MTRF1L RELEASE FACTOR GLUTAMINE METHYLTRANSFERASE"/>
    <property type="match status" value="1"/>
</dbReference>
<dbReference type="InterPro" id="IPR019874">
    <property type="entry name" value="RF_methyltr_PrmC"/>
</dbReference>
<keyword evidence="3 5" id="KW-0949">S-adenosyl-L-methionine</keyword>
<evidence type="ECO:0000259" key="6">
    <source>
        <dbReference type="Pfam" id="PF05175"/>
    </source>
</evidence>
<evidence type="ECO:0000256" key="2">
    <source>
        <dbReference type="ARBA" id="ARBA00022679"/>
    </source>
</evidence>
<name>A0A550JJ37_9BACT</name>
<dbReference type="Pfam" id="PF17827">
    <property type="entry name" value="PrmC_N"/>
    <property type="match status" value="1"/>
</dbReference>
<reference evidence="8 9" key="1">
    <citation type="submission" date="2019-07" db="EMBL/GenBank/DDBJ databases">
        <title>Insights of Desulfuromonas acetexigens electromicrobiology.</title>
        <authorList>
            <person name="Katuri K."/>
            <person name="Sapireddy V."/>
            <person name="Shaw D.R."/>
            <person name="Saikaly P."/>
        </authorList>
    </citation>
    <scope>NUCLEOTIDE SEQUENCE [LARGE SCALE GENOMIC DNA]</scope>
    <source>
        <strain evidence="8 9">2873</strain>
    </source>
</reference>
<evidence type="ECO:0000313" key="8">
    <source>
        <dbReference type="EMBL" id="TRO83225.1"/>
    </source>
</evidence>